<accession>A0ABS2JQ95</accession>
<sequence>MPAFSLPVIPAQAGIQVRCLAIVAMPLIRFFGRFRQEHSVERRQRYRVSQTHRAWIPAYAGMTSQIPQRPISKQAQTFHECLLYQSLAN</sequence>
<dbReference type="EMBL" id="JADIKC010000003">
    <property type="protein sequence ID" value="MBM7120980.1"/>
    <property type="molecule type" value="Genomic_DNA"/>
</dbReference>
<protein>
    <submittedName>
        <fullName evidence="1">Uncharacterized protein</fullName>
    </submittedName>
</protein>
<evidence type="ECO:0000313" key="2">
    <source>
        <dbReference type="Proteomes" id="UP001430065"/>
    </source>
</evidence>
<reference evidence="1 2" key="1">
    <citation type="submission" date="2020-10" db="EMBL/GenBank/DDBJ databases">
        <title>Phylogeny of dyella-like bacteria.</title>
        <authorList>
            <person name="Fu J."/>
        </authorList>
    </citation>
    <scope>NUCLEOTIDE SEQUENCE [LARGE SCALE GENOMIC DNA]</scope>
    <source>
        <strain evidence="1 2">THG-B117</strain>
    </source>
</reference>
<gene>
    <name evidence="1" type="ORF">ISP20_07380</name>
</gene>
<organism evidence="1 2">
    <name type="scientific">Dyella kyungheensis</name>
    <dbReference type="NCBI Taxonomy" id="1242174"/>
    <lineage>
        <taxon>Bacteria</taxon>
        <taxon>Pseudomonadati</taxon>
        <taxon>Pseudomonadota</taxon>
        <taxon>Gammaproteobacteria</taxon>
        <taxon>Lysobacterales</taxon>
        <taxon>Rhodanobacteraceae</taxon>
        <taxon>Dyella</taxon>
    </lineage>
</organism>
<dbReference type="Proteomes" id="UP001430065">
    <property type="component" value="Unassembled WGS sequence"/>
</dbReference>
<proteinExistence type="predicted"/>
<evidence type="ECO:0000313" key="1">
    <source>
        <dbReference type="EMBL" id="MBM7120980.1"/>
    </source>
</evidence>
<name>A0ABS2JQ95_9GAMM</name>
<comment type="caution">
    <text evidence="1">The sequence shown here is derived from an EMBL/GenBank/DDBJ whole genome shotgun (WGS) entry which is preliminary data.</text>
</comment>
<dbReference type="RefSeq" id="WP_204635409.1">
    <property type="nucleotide sequence ID" value="NZ_JADIKC010000003.1"/>
</dbReference>
<keyword evidence="2" id="KW-1185">Reference proteome</keyword>